<comment type="caution">
    <text evidence="1">The sequence shown here is derived from an EMBL/GenBank/DDBJ whole genome shotgun (WGS) entry which is preliminary data.</text>
</comment>
<organism evidence="1 2">
    <name type="scientific">Neofusicoccum ribis</name>
    <dbReference type="NCBI Taxonomy" id="45134"/>
    <lineage>
        <taxon>Eukaryota</taxon>
        <taxon>Fungi</taxon>
        <taxon>Dikarya</taxon>
        <taxon>Ascomycota</taxon>
        <taxon>Pezizomycotina</taxon>
        <taxon>Dothideomycetes</taxon>
        <taxon>Dothideomycetes incertae sedis</taxon>
        <taxon>Botryosphaeriales</taxon>
        <taxon>Botryosphaeriaceae</taxon>
        <taxon>Neofusicoccum</taxon>
    </lineage>
</organism>
<dbReference type="Proteomes" id="UP001521116">
    <property type="component" value="Unassembled WGS sequence"/>
</dbReference>
<proteinExistence type="predicted"/>
<evidence type="ECO:0000313" key="1">
    <source>
        <dbReference type="EMBL" id="KAL1634748.1"/>
    </source>
</evidence>
<reference evidence="1 2" key="1">
    <citation type="submission" date="2024-02" db="EMBL/GenBank/DDBJ databases">
        <title>De novo assembly and annotation of 12 fungi associated with fruit tree decline syndrome in Ontario, Canada.</title>
        <authorList>
            <person name="Sulman M."/>
            <person name="Ellouze W."/>
            <person name="Ilyukhin E."/>
        </authorList>
    </citation>
    <scope>NUCLEOTIDE SEQUENCE [LARGE SCALE GENOMIC DNA]</scope>
    <source>
        <strain evidence="1 2">M1-105</strain>
    </source>
</reference>
<accession>A0ABR3T592</accession>
<keyword evidence="2" id="KW-1185">Reference proteome</keyword>
<evidence type="ECO:0000313" key="2">
    <source>
        <dbReference type="Proteomes" id="UP001521116"/>
    </source>
</evidence>
<name>A0ABR3T592_9PEZI</name>
<protein>
    <submittedName>
        <fullName evidence="1">Uncharacterized protein</fullName>
    </submittedName>
</protein>
<sequence>MMMAAAAGYGHHGGCDCLHHTTLASAQIPRHGAVAFETLLGIAPLVHELWERIDACGPAQHGGGGGAPLLAHALVGTADAVTNLCHAACAAYALVDPSKQGPTASTVVDQILSAPPAAAAAGGAPPSAADPLAGPDRLVCTRSPMRFGKYELDDQEAALFARQVLCRLLTDLSAFLRKVRNKGRAVTAANAAGGGGGGSNVEQWSAQDIPISRALSRVLSLLGRLCSD</sequence>
<dbReference type="EMBL" id="JAJVDC020000014">
    <property type="protein sequence ID" value="KAL1634748.1"/>
    <property type="molecule type" value="Genomic_DNA"/>
</dbReference>
<gene>
    <name evidence="1" type="ORF">SLS56_002150</name>
</gene>